<dbReference type="PANTHER" id="PTHR10742:SF410">
    <property type="entry name" value="LYSINE-SPECIFIC HISTONE DEMETHYLASE 2"/>
    <property type="match status" value="1"/>
</dbReference>
<dbReference type="InterPro" id="IPR050281">
    <property type="entry name" value="Flavin_monoamine_oxidase"/>
</dbReference>
<dbReference type="RefSeq" id="WP_113614351.1">
    <property type="nucleotide sequence ID" value="NZ_QFFJ01000001.1"/>
</dbReference>
<dbReference type="SUPFAM" id="SSF54373">
    <property type="entry name" value="FAD-linked reductases, C-terminal domain"/>
    <property type="match status" value="1"/>
</dbReference>
<dbReference type="Gene3D" id="3.90.660.10">
    <property type="match status" value="1"/>
</dbReference>
<dbReference type="AlphaFoldDB" id="A0A365XZH9"/>
<evidence type="ECO:0000256" key="6">
    <source>
        <dbReference type="ARBA" id="ARBA00047321"/>
    </source>
</evidence>
<comment type="caution">
    <text evidence="8">The sequence shown here is derived from an EMBL/GenBank/DDBJ whole genome shotgun (WGS) entry which is preliminary data.</text>
</comment>
<dbReference type="EMBL" id="QFFJ01000001">
    <property type="protein sequence ID" value="RBL91752.1"/>
    <property type="molecule type" value="Genomic_DNA"/>
</dbReference>
<dbReference type="InterPro" id="IPR036188">
    <property type="entry name" value="FAD/NAD-bd_sf"/>
</dbReference>
<keyword evidence="9" id="KW-1185">Reference proteome</keyword>
<dbReference type="SUPFAM" id="SSF51905">
    <property type="entry name" value="FAD/NAD(P)-binding domain"/>
    <property type="match status" value="1"/>
</dbReference>
<organism evidence="8 9">
    <name type="scientific">Chitinophaga flava</name>
    <dbReference type="NCBI Taxonomy" id="2259036"/>
    <lineage>
        <taxon>Bacteria</taxon>
        <taxon>Pseudomonadati</taxon>
        <taxon>Bacteroidota</taxon>
        <taxon>Chitinophagia</taxon>
        <taxon>Chitinophagales</taxon>
        <taxon>Chitinophagaceae</taxon>
        <taxon>Chitinophaga</taxon>
    </lineage>
</organism>
<feature type="domain" description="Amine oxidase" evidence="7">
    <location>
        <begin position="15"/>
        <end position="389"/>
    </location>
</feature>
<evidence type="ECO:0000256" key="4">
    <source>
        <dbReference type="ARBA" id="ARBA00017871"/>
    </source>
</evidence>
<evidence type="ECO:0000313" key="8">
    <source>
        <dbReference type="EMBL" id="RBL91752.1"/>
    </source>
</evidence>
<evidence type="ECO:0000256" key="5">
    <source>
        <dbReference type="ARBA" id="ARBA00023070"/>
    </source>
</evidence>
<dbReference type="PANTHER" id="PTHR10742">
    <property type="entry name" value="FLAVIN MONOAMINE OXIDASE"/>
    <property type="match status" value="1"/>
</dbReference>
<dbReference type="GO" id="GO:0009851">
    <property type="term" value="P:auxin biosynthetic process"/>
    <property type="evidence" value="ECO:0007669"/>
    <property type="project" value="UniProtKB-KW"/>
</dbReference>
<evidence type="ECO:0000313" key="9">
    <source>
        <dbReference type="Proteomes" id="UP000253410"/>
    </source>
</evidence>
<gene>
    <name evidence="8" type="ORF">DF182_03860</name>
</gene>
<accession>A0A365XZH9</accession>
<dbReference type="InterPro" id="IPR002937">
    <property type="entry name" value="Amino_oxidase"/>
</dbReference>
<keyword evidence="5" id="KW-0073">Auxin biosynthesis</keyword>
<evidence type="ECO:0000256" key="3">
    <source>
        <dbReference type="ARBA" id="ARBA00012535"/>
    </source>
</evidence>
<sequence>MTNEKLDIAIIGGGVSGVYSAWKLKEKYGDKKKIAVFEGSDHIGGRLLSVRPPGIDNMIAELGGMRILEDVQPRIKALINVLNSKLPAAEQITLYPFPVDEPQNIAYLRGIYLRLEDFTKDPSKVPYVLPEGEYGKTPGAIIVDAIEKAVPGIVEATDAERREMVKTAKYDGVPLYQWGFWNLLYMVMSSEGYQFNLDAGGYDSTLVNWNAADAIPWYLSDFGVSPVYKGFTNGFQQVPITLARLFEEMGGTITLNKKLEGFEWKDGYFELYFGQETVIAKELILAMPRRSLDLLAPNCPKLQEIKPLIASVTGRALFKLFSTYDTPWWTEIVSAPPYPPIVAGRTVTDIPVRQTYYWPADNGEPVTQGKAMLLASYDDGDNTGFWDGLRAQRSLAWRIGRAKTLTDPYVGKDDKLGVRKGLAMFGLNQDWTTYAAPRRMVEELSRQLAQVHDIERTPLVKSAAYRDWGEDPFGGGWNSWNIGVKSWEVRDKIAHPLTDCPMYICGEAYSDAQGWVEGALQTADIVLKKLIEQSVPVMVK</sequence>
<name>A0A365XZH9_9BACT</name>
<evidence type="ECO:0000256" key="2">
    <source>
        <dbReference type="ARBA" id="ARBA00005833"/>
    </source>
</evidence>
<comment type="pathway">
    <text evidence="1">Plant hormone metabolism; auxin biosynthesis.</text>
</comment>
<dbReference type="Gene3D" id="3.50.50.60">
    <property type="entry name" value="FAD/NAD(P)-binding domain"/>
    <property type="match status" value="2"/>
</dbReference>
<comment type="similarity">
    <text evidence="2">Belongs to the tryptophan 2-monooxygenase family.</text>
</comment>
<dbReference type="GO" id="GO:0050361">
    <property type="term" value="F:tryptophan 2-monooxygenase activity"/>
    <property type="evidence" value="ECO:0007669"/>
    <property type="project" value="UniProtKB-EC"/>
</dbReference>
<dbReference type="EC" id="1.13.12.3" evidence="3"/>
<dbReference type="OrthoDB" id="3972913at2"/>
<dbReference type="Proteomes" id="UP000253410">
    <property type="component" value="Unassembled WGS sequence"/>
</dbReference>
<comment type="catalytic activity">
    <reaction evidence="6">
        <text>L-tryptophan + O2 = indole-3-acetamide + CO2 + H2O</text>
        <dbReference type="Rhea" id="RHEA:16165"/>
        <dbReference type="ChEBI" id="CHEBI:15377"/>
        <dbReference type="ChEBI" id="CHEBI:15379"/>
        <dbReference type="ChEBI" id="CHEBI:16031"/>
        <dbReference type="ChEBI" id="CHEBI:16526"/>
        <dbReference type="ChEBI" id="CHEBI:57912"/>
        <dbReference type="EC" id="1.13.12.3"/>
    </reaction>
</comment>
<dbReference type="Pfam" id="PF01593">
    <property type="entry name" value="Amino_oxidase"/>
    <property type="match status" value="1"/>
</dbReference>
<reference evidence="8 9" key="1">
    <citation type="submission" date="2018-05" db="EMBL/GenBank/DDBJ databases">
        <title>Chitinophaga sp. K3CV102501T nov., isolated from isolated from a monsoon evergreen broad-leaved forest soil.</title>
        <authorList>
            <person name="Lv Y."/>
        </authorList>
    </citation>
    <scope>NUCLEOTIDE SEQUENCE [LARGE SCALE GENOMIC DNA]</scope>
    <source>
        <strain evidence="8 9">GDMCC 1.1325</strain>
    </source>
</reference>
<evidence type="ECO:0000256" key="1">
    <source>
        <dbReference type="ARBA" id="ARBA00004814"/>
    </source>
</evidence>
<proteinExistence type="inferred from homology"/>
<evidence type="ECO:0000259" key="7">
    <source>
        <dbReference type="Pfam" id="PF01593"/>
    </source>
</evidence>
<protein>
    <recommendedName>
        <fullName evidence="4">Tryptophan 2-monooxygenase</fullName>
        <ecNumber evidence="3">1.13.12.3</ecNumber>
    </recommendedName>
</protein>